<dbReference type="Proteomes" id="UP001501627">
    <property type="component" value="Unassembled WGS sequence"/>
</dbReference>
<dbReference type="PANTHER" id="PTHR48125">
    <property type="entry name" value="LP07818P1"/>
    <property type="match status" value="1"/>
</dbReference>
<feature type="region of interest" description="Disordered" evidence="1">
    <location>
        <begin position="117"/>
        <end position="214"/>
    </location>
</feature>
<feature type="compositionally biased region" description="Low complexity" evidence="1">
    <location>
        <begin position="128"/>
        <end position="173"/>
    </location>
</feature>
<feature type="domain" description="MlaB-like STAS" evidence="2">
    <location>
        <begin position="518"/>
        <end position="586"/>
    </location>
</feature>
<evidence type="ECO:0000313" key="3">
    <source>
        <dbReference type="EMBL" id="GAA3983443.1"/>
    </source>
</evidence>
<dbReference type="RefSeq" id="WP_344867898.1">
    <property type="nucleotide sequence ID" value="NZ_BAABBP010000002.1"/>
</dbReference>
<organism evidence="3 4">
    <name type="scientific">Comamonas faecalis</name>
    <dbReference type="NCBI Taxonomy" id="1387849"/>
    <lineage>
        <taxon>Bacteria</taxon>
        <taxon>Pseudomonadati</taxon>
        <taxon>Pseudomonadota</taxon>
        <taxon>Betaproteobacteria</taxon>
        <taxon>Burkholderiales</taxon>
        <taxon>Comamonadaceae</taxon>
        <taxon>Comamonas</taxon>
    </lineage>
</organism>
<dbReference type="InterPro" id="IPR058548">
    <property type="entry name" value="MlaB-like_STAS"/>
</dbReference>
<accession>A0ABP7QLX9</accession>
<feature type="region of interest" description="Disordered" evidence="1">
    <location>
        <begin position="79"/>
        <end position="101"/>
    </location>
</feature>
<comment type="caution">
    <text evidence="3">The sequence shown here is derived from an EMBL/GenBank/DDBJ whole genome shotgun (WGS) entry which is preliminary data.</text>
</comment>
<protein>
    <recommendedName>
        <fullName evidence="2">MlaB-like STAS domain-containing protein</fullName>
    </recommendedName>
</protein>
<dbReference type="PANTHER" id="PTHR48125:SF10">
    <property type="entry name" value="OS12G0136300 PROTEIN"/>
    <property type="match status" value="1"/>
</dbReference>
<gene>
    <name evidence="3" type="ORF">GCM10022279_03610</name>
</gene>
<evidence type="ECO:0000256" key="1">
    <source>
        <dbReference type="SAM" id="MobiDB-lite"/>
    </source>
</evidence>
<reference evidence="4" key="1">
    <citation type="journal article" date="2019" name="Int. J. Syst. Evol. Microbiol.">
        <title>The Global Catalogue of Microorganisms (GCM) 10K type strain sequencing project: providing services to taxonomists for standard genome sequencing and annotation.</title>
        <authorList>
            <consortium name="The Broad Institute Genomics Platform"/>
            <consortium name="The Broad Institute Genome Sequencing Center for Infectious Disease"/>
            <person name="Wu L."/>
            <person name="Ma J."/>
        </authorList>
    </citation>
    <scope>NUCLEOTIDE SEQUENCE [LARGE SCALE GENOMIC DNA]</scope>
    <source>
        <strain evidence="4">JCM 17561</strain>
    </source>
</reference>
<sequence>MNKPEPQAGGGLLSRVVRLMRSPRAGDAAAGEGDSESRYSKQMLKEMIERKRRNDFVRRREFDQLRRLRRREISPGQVIEGVDPMGHSSFFQSSLASADDRADTLRKIDEIEAQMSQQWWKSKKGERAAPVAAPAAHGTPQQDAARQPPQPPAQAAAPQPERSADAASSLQPSSLPPPGQAPQPLEQPLAAARVQSLQGAPASSPTAPERGAPLDMALDLGFGADTQPVAAPPSAAPRARFVHDTDLEEAAILFANADYDGAEAALLDLLAQRKQADPQAQYGVWMALFDLLRATGRQERFEALAIDFAKRFGRTSPLWFSLPEQLGLPSASAQDGAAAQRELNWSAPAQLGQQSVAALLAALERAAQPWAMNWARLTSIEPPAVAALAGVFERWAGQPVELHFSGVQALHDLLTAHTPSGERASDPAWWRLRMSTLRLTGQMDEFELVALDYCVTYEVSPPSWEAPRCLYGDDDPARRAAPVPDSETLLSDFGLSSILSTQMPAYQAQLSGHIEGDATPLLEPMQEWMQPGQVFTIACDRLIRIDFAAIGSVLNWAAAREAEGHRVEFTELHRLVAVFFNIIGVDQHAAIVARER</sequence>
<feature type="compositionally biased region" description="Polar residues" evidence="1">
    <location>
        <begin position="195"/>
        <end position="206"/>
    </location>
</feature>
<proteinExistence type="predicted"/>
<evidence type="ECO:0000313" key="4">
    <source>
        <dbReference type="Proteomes" id="UP001501627"/>
    </source>
</evidence>
<dbReference type="EMBL" id="BAABBP010000002">
    <property type="protein sequence ID" value="GAA3983443.1"/>
    <property type="molecule type" value="Genomic_DNA"/>
</dbReference>
<feature type="compositionally biased region" description="Low complexity" evidence="1">
    <location>
        <begin position="182"/>
        <end position="192"/>
    </location>
</feature>
<dbReference type="Pfam" id="PF13466">
    <property type="entry name" value="STAS_2"/>
    <property type="match status" value="1"/>
</dbReference>
<keyword evidence="4" id="KW-1185">Reference proteome</keyword>
<evidence type="ECO:0000259" key="2">
    <source>
        <dbReference type="Pfam" id="PF13466"/>
    </source>
</evidence>
<name>A0ABP7QLX9_9BURK</name>